<evidence type="ECO:0000256" key="5">
    <source>
        <dbReference type="ARBA" id="ARBA00022842"/>
    </source>
</evidence>
<feature type="domain" description="HD" evidence="10">
    <location>
        <begin position="455"/>
        <end position="577"/>
    </location>
</feature>
<dbReference type="InterPro" id="IPR010043">
    <property type="entry name" value="UTase/UR"/>
</dbReference>
<accession>A0ABS3Z8U5</accession>
<dbReference type="RefSeq" id="WP_209286865.1">
    <property type="nucleotide sequence ID" value="NZ_JACVEW010000006.1"/>
</dbReference>
<comment type="catalytic activity">
    <reaction evidence="8">
        <text>[protein-PII]-L-tyrosine + UTP = [protein-PII]-uridylyl-L-tyrosine + diphosphate</text>
        <dbReference type="Rhea" id="RHEA:13673"/>
        <dbReference type="Rhea" id="RHEA-COMP:12147"/>
        <dbReference type="Rhea" id="RHEA-COMP:12148"/>
        <dbReference type="ChEBI" id="CHEBI:33019"/>
        <dbReference type="ChEBI" id="CHEBI:46398"/>
        <dbReference type="ChEBI" id="CHEBI:46858"/>
        <dbReference type="ChEBI" id="CHEBI:90602"/>
        <dbReference type="EC" id="2.7.7.59"/>
    </reaction>
</comment>
<dbReference type="CDD" id="cd00077">
    <property type="entry name" value="HDc"/>
    <property type="match status" value="1"/>
</dbReference>
<comment type="caution">
    <text evidence="11">The sequence shown here is derived from an EMBL/GenBank/DDBJ whole genome shotgun (WGS) entry which is preliminary data.</text>
</comment>
<dbReference type="Pfam" id="PF01842">
    <property type="entry name" value="ACT"/>
    <property type="match status" value="1"/>
</dbReference>
<dbReference type="PANTHER" id="PTHR47320:SF1">
    <property type="entry name" value="BIFUNCTIONAL URIDYLYLTRANSFERASE_URIDYLYL-REMOVING ENZYME"/>
    <property type="match status" value="1"/>
</dbReference>
<keyword evidence="12" id="KW-1185">Reference proteome</keyword>
<dbReference type="GO" id="GO:0008773">
    <property type="term" value="F:[protein-PII] uridylyltransferase activity"/>
    <property type="evidence" value="ECO:0007669"/>
    <property type="project" value="UniProtKB-EC"/>
</dbReference>
<evidence type="ECO:0000256" key="3">
    <source>
        <dbReference type="ARBA" id="ARBA00022737"/>
    </source>
</evidence>
<dbReference type="Pfam" id="PF01966">
    <property type="entry name" value="HD"/>
    <property type="match status" value="1"/>
</dbReference>
<dbReference type="SUPFAM" id="SSF55021">
    <property type="entry name" value="ACT-like"/>
    <property type="match status" value="1"/>
</dbReference>
<feature type="domain" description="ACT" evidence="9">
    <location>
        <begin position="810"/>
        <end position="884"/>
    </location>
</feature>
<dbReference type="CDD" id="cd04900">
    <property type="entry name" value="ACT_UUR-like_1"/>
    <property type="match status" value="1"/>
</dbReference>
<dbReference type="Pfam" id="PF01909">
    <property type="entry name" value="NTP_transf_2"/>
    <property type="match status" value="1"/>
</dbReference>
<dbReference type="EC" id="2.7.7.59" evidence="8"/>
<evidence type="ECO:0000256" key="7">
    <source>
        <dbReference type="ARBA" id="ARBA00047968"/>
    </source>
</evidence>
<comment type="domain">
    <text evidence="8">Has four distinct domains: an N-terminal nucleotidyltransferase (NT) domain responsible for UTase activity, a central HD domain that encodes UR activity, and two C-terminal ACT domains that seem to have a role in glutamine sensing.</text>
</comment>
<dbReference type="InterPro" id="IPR002934">
    <property type="entry name" value="Polymerase_NTP_transf_dom"/>
</dbReference>
<comment type="similarity">
    <text evidence="8">Belongs to the GlnD family.</text>
</comment>
<evidence type="ECO:0000256" key="2">
    <source>
        <dbReference type="ARBA" id="ARBA00022695"/>
    </source>
</evidence>
<dbReference type="InterPro" id="IPR045865">
    <property type="entry name" value="ACT-like_dom_sf"/>
</dbReference>
<dbReference type="InterPro" id="IPR013546">
    <property type="entry name" value="PII_UdlTrfase/GS_AdlTrfase"/>
</dbReference>
<sequence>MLDPAQLEQQLKAGEQPAVKVLKQALRTSQARMDEAFRAGDDIRRLIYGRAWVLDCILNLAWNQFEWPGDDQAALVAVGGYGRGELHPYSDVDILLLFNNANPEDWHDSISGFLTLLWDISLDLGSSVRTLNECYDEARNDITIATNLIESRTIAGNPSLQAEMYERVTSEGAWTDKEFFKAKLAEQKERHEKTNNTEYNLEPNLKTSPGGLRDIQTVGWVAKRHFGATYIRDLVDHGFVTESELDTLNKGELYLWTVRYALHMLCKRREDRLLFDHQRSLAAYFGYEDQEGSLAVEQFMNKYYRVAMAMSEFNDMLLQHFDEAILRIDDEQSIRPLNNRFQVRNDFLETVYDKVFEHHPFAIMELFVLMAQHPEIKGVRASTIRLVRDHRHLIDDEFRHDIRNTSLFMELLRSPEGVSTELKRMNRYGILGRYLPEFGKIVGQMQHDLFHIYTVDAHTLKVIQKMRQFRHPEYREKFAIAHRIVNQLPKIELLYIAGLYHDIAKGRGGDHSELGAEDVISFCRRHHLGKWDTHLVAWLVRNHLKMSMTAQRRDISDPEVIHNFALEVRDLVHLDYLYVLTVADINATNNTLWNSWRATLLRQLYMDTKRALRRGLENPINKEDRIEQVQHEAMLLLSRKGVPEEEVLDYWDLLGDDYFLREDAHNIAWHTQAILEHGDNPLPLVLIRKTSYRVFEGATEIFIYSEDLPTLFPATVAAMDQLNLNIQDARIILTDHGRTLNTYTVLTDDNQPLSENPEYLAHIQQHLTEELDDPEDYPDIIQRRVPRQLKLFTTPTRMTLSNDPVAQQTVLEVITPDRPGLLARIGRIFVEFDISVRKAKISSIGERVEDFFFITDSDNQPISDPDLCRRLQQAICEQLDQHVN</sequence>
<keyword evidence="6 8" id="KW-0511">Multifunctional enzyme</keyword>
<comment type="function">
    <text evidence="8">Modifies, by uridylylation and deuridylylation, the PII regulatory proteins (GlnB and homologs), in response to the nitrogen status of the cell that GlnD senses through the glutamine level. Under low glutamine levels, catalyzes the conversion of the PII proteins and UTP to PII-UMP and PPi, while under higher glutamine levels, GlnD hydrolyzes PII-UMP to PII and UMP (deuridylylation). Thus, controls uridylylation state and activity of the PII proteins, and plays an important role in the regulation of nitrogen metabolism.</text>
</comment>
<dbReference type="CDD" id="cd05401">
    <property type="entry name" value="NT_GlnE_GlnD_like"/>
    <property type="match status" value="1"/>
</dbReference>
<dbReference type="Pfam" id="PF08335">
    <property type="entry name" value="GlnD_UR_UTase"/>
    <property type="match status" value="1"/>
</dbReference>
<dbReference type="NCBIfam" id="TIGR01693">
    <property type="entry name" value="UTase_glnD"/>
    <property type="match status" value="1"/>
</dbReference>
<dbReference type="HAMAP" id="MF_00277">
    <property type="entry name" value="PII_uridylyl_transf"/>
    <property type="match status" value="1"/>
</dbReference>
<reference evidence="11 12" key="1">
    <citation type="submission" date="2020-09" db="EMBL/GenBank/DDBJ databases">
        <authorList>
            <person name="Tanuku N.R.S."/>
        </authorList>
    </citation>
    <scope>NUCLEOTIDE SEQUENCE [LARGE SCALE GENOMIC DNA]</scope>
    <source>
        <strain evidence="11 12">AK62</strain>
    </source>
</reference>
<comment type="activity regulation">
    <text evidence="8">Uridylyltransferase (UTase) activity is inhibited by glutamine, while glutamine activates uridylyl-removing (UR) activity.</text>
</comment>
<proteinExistence type="inferred from homology"/>
<dbReference type="EC" id="3.1.4.-" evidence="8"/>
<feature type="domain" description="ACT" evidence="9">
    <location>
        <begin position="700"/>
        <end position="783"/>
    </location>
</feature>
<gene>
    <name evidence="8" type="primary">glnD</name>
    <name evidence="11" type="ORF">H9C73_05245</name>
</gene>
<keyword evidence="4 8" id="KW-0378">Hydrolase</keyword>
<evidence type="ECO:0000259" key="9">
    <source>
        <dbReference type="PROSITE" id="PS51671"/>
    </source>
</evidence>
<dbReference type="PROSITE" id="PS51831">
    <property type="entry name" value="HD"/>
    <property type="match status" value="1"/>
</dbReference>
<keyword evidence="5 8" id="KW-0460">Magnesium</keyword>
<keyword evidence="1 8" id="KW-0808">Transferase</keyword>
<dbReference type="SUPFAM" id="SSF81593">
    <property type="entry name" value="Nucleotidyltransferase substrate binding subunit/domain"/>
    <property type="match status" value="1"/>
</dbReference>
<dbReference type="PROSITE" id="PS51671">
    <property type="entry name" value="ACT"/>
    <property type="match status" value="2"/>
</dbReference>
<comment type="catalytic activity">
    <reaction evidence="7">
        <text>guanosine 3',5'-bis(diphosphate) + H2O = GDP + diphosphate + H(+)</text>
        <dbReference type="Rhea" id="RHEA:14253"/>
        <dbReference type="ChEBI" id="CHEBI:15377"/>
        <dbReference type="ChEBI" id="CHEBI:15378"/>
        <dbReference type="ChEBI" id="CHEBI:33019"/>
        <dbReference type="ChEBI" id="CHEBI:58189"/>
        <dbReference type="ChEBI" id="CHEBI:77828"/>
        <dbReference type="EC" id="3.1.7.2"/>
    </reaction>
</comment>
<name>A0ABS3Z8U5_9GAMM</name>
<keyword evidence="2 8" id="KW-0548">Nucleotidyltransferase</keyword>
<dbReference type="SMART" id="SM00471">
    <property type="entry name" value="HDc"/>
    <property type="match status" value="1"/>
</dbReference>
<evidence type="ECO:0000259" key="10">
    <source>
        <dbReference type="PROSITE" id="PS51831"/>
    </source>
</evidence>
<evidence type="ECO:0000256" key="4">
    <source>
        <dbReference type="ARBA" id="ARBA00022801"/>
    </source>
</evidence>
<comment type="cofactor">
    <cofactor evidence="8">
        <name>Mg(2+)</name>
        <dbReference type="ChEBI" id="CHEBI:18420"/>
    </cofactor>
</comment>
<dbReference type="InterPro" id="IPR006674">
    <property type="entry name" value="HD_domain"/>
</dbReference>
<feature type="region of interest" description="Uridylyltransferase" evidence="8">
    <location>
        <begin position="1"/>
        <end position="336"/>
    </location>
</feature>
<evidence type="ECO:0000256" key="1">
    <source>
        <dbReference type="ARBA" id="ARBA00022679"/>
    </source>
</evidence>
<keyword evidence="3" id="KW-0677">Repeat</keyword>
<protein>
    <recommendedName>
        <fullName evidence="8">Bifunctional uridylyltransferase/uridylyl-removing enzyme</fullName>
        <shortName evidence="8">UTase/UR</shortName>
    </recommendedName>
    <alternativeName>
        <fullName evidence="8">Bifunctional [protein-PII] modification enzyme</fullName>
    </alternativeName>
    <alternativeName>
        <fullName evidence="8">Bifunctional nitrogen sensor protein</fullName>
    </alternativeName>
    <domain>
        <recommendedName>
            <fullName evidence="8">[Protein-PII] uridylyltransferase</fullName>
            <shortName evidence="8">PII uridylyltransferase</shortName>
            <shortName evidence="8">UTase</shortName>
            <ecNumber evidence="8">2.7.7.59</ecNumber>
        </recommendedName>
    </domain>
    <domain>
        <recommendedName>
            <fullName evidence="8">[Protein-PII]-UMP uridylyl-removing enzyme</fullName>
            <shortName evidence="8">UR</shortName>
            <ecNumber evidence="8">3.1.4.-</ecNumber>
        </recommendedName>
    </domain>
</protein>
<dbReference type="InterPro" id="IPR043519">
    <property type="entry name" value="NT_sf"/>
</dbReference>
<dbReference type="CDD" id="cd04899">
    <property type="entry name" value="ACT_ACR-UUR-like_2"/>
    <property type="match status" value="1"/>
</dbReference>
<dbReference type="InterPro" id="IPR003607">
    <property type="entry name" value="HD/PDEase_dom"/>
</dbReference>
<evidence type="ECO:0000256" key="8">
    <source>
        <dbReference type="HAMAP-Rule" id="MF_00277"/>
    </source>
</evidence>
<evidence type="ECO:0000313" key="11">
    <source>
        <dbReference type="EMBL" id="MBP0048132.1"/>
    </source>
</evidence>
<dbReference type="Proteomes" id="UP000810171">
    <property type="component" value="Unassembled WGS sequence"/>
</dbReference>
<dbReference type="PIRSF" id="PIRSF006288">
    <property type="entry name" value="PII_uridyltransf"/>
    <property type="match status" value="1"/>
</dbReference>
<dbReference type="Gene3D" id="3.30.70.260">
    <property type="match status" value="1"/>
</dbReference>
<dbReference type="PANTHER" id="PTHR47320">
    <property type="entry name" value="BIFUNCTIONAL URIDYLYLTRANSFERASE/URIDYLYL-REMOVING ENZYME"/>
    <property type="match status" value="1"/>
</dbReference>
<dbReference type="SUPFAM" id="SSF81301">
    <property type="entry name" value="Nucleotidyltransferase"/>
    <property type="match status" value="1"/>
</dbReference>
<dbReference type="NCBIfam" id="NF001366">
    <property type="entry name" value="PRK00275.1"/>
    <property type="match status" value="1"/>
</dbReference>
<comment type="catalytic activity">
    <reaction evidence="8">
        <text>[protein-PII]-uridylyl-L-tyrosine + H2O = [protein-PII]-L-tyrosine + UMP + H(+)</text>
        <dbReference type="Rhea" id="RHEA:48600"/>
        <dbReference type="Rhea" id="RHEA-COMP:12147"/>
        <dbReference type="Rhea" id="RHEA-COMP:12148"/>
        <dbReference type="ChEBI" id="CHEBI:15377"/>
        <dbReference type="ChEBI" id="CHEBI:15378"/>
        <dbReference type="ChEBI" id="CHEBI:46858"/>
        <dbReference type="ChEBI" id="CHEBI:57865"/>
        <dbReference type="ChEBI" id="CHEBI:90602"/>
    </reaction>
</comment>
<comment type="caution">
    <text evidence="8">Lacks conserved residue(s) required for the propagation of feature annotation.</text>
</comment>
<dbReference type="EMBL" id="JACVEW010000006">
    <property type="protein sequence ID" value="MBP0048132.1"/>
    <property type="molecule type" value="Genomic_DNA"/>
</dbReference>
<dbReference type="InterPro" id="IPR002912">
    <property type="entry name" value="ACT_dom"/>
</dbReference>
<dbReference type="Gene3D" id="1.10.3090.10">
    <property type="entry name" value="cca-adding enzyme, domain 2"/>
    <property type="match status" value="1"/>
</dbReference>
<evidence type="ECO:0000256" key="6">
    <source>
        <dbReference type="ARBA" id="ARBA00023268"/>
    </source>
</evidence>
<evidence type="ECO:0000313" key="12">
    <source>
        <dbReference type="Proteomes" id="UP000810171"/>
    </source>
</evidence>
<dbReference type="SUPFAM" id="SSF109604">
    <property type="entry name" value="HD-domain/PDEase-like"/>
    <property type="match status" value="1"/>
</dbReference>
<organism evidence="11 12">
    <name type="scientific">Marinobacterium alkalitolerans</name>
    <dbReference type="NCBI Taxonomy" id="1542925"/>
    <lineage>
        <taxon>Bacteria</taxon>
        <taxon>Pseudomonadati</taxon>
        <taxon>Pseudomonadota</taxon>
        <taxon>Gammaproteobacteria</taxon>
        <taxon>Oceanospirillales</taxon>
        <taxon>Oceanospirillaceae</taxon>
        <taxon>Marinobacterium</taxon>
    </lineage>
</organism>